<gene>
    <name evidence="2" type="ORF">PAXRUDRAFT_409652</name>
</gene>
<dbReference type="EMBL" id="KN825067">
    <property type="protein sequence ID" value="KIK95052.1"/>
    <property type="molecule type" value="Genomic_DNA"/>
</dbReference>
<feature type="compositionally biased region" description="Low complexity" evidence="1">
    <location>
        <begin position="468"/>
        <end position="482"/>
    </location>
</feature>
<feature type="compositionally biased region" description="Polar residues" evidence="1">
    <location>
        <begin position="304"/>
        <end position="319"/>
    </location>
</feature>
<reference evidence="3" key="2">
    <citation type="submission" date="2015-01" db="EMBL/GenBank/DDBJ databases">
        <title>Evolutionary Origins and Diversification of the Mycorrhizal Mutualists.</title>
        <authorList>
            <consortium name="DOE Joint Genome Institute"/>
            <consortium name="Mycorrhizal Genomics Consortium"/>
            <person name="Kohler A."/>
            <person name="Kuo A."/>
            <person name="Nagy L.G."/>
            <person name="Floudas D."/>
            <person name="Copeland A."/>
            <person name="Barry K.W."/>
            <person name="Cichocki N."/>
            <person name="Veneault-Fourrey C."/>
            <person name="LaButti K."/>
            <person name="Lindquist E.A."/>
            <person name="Lipzen A."/>
            <person name="Lundell T."/>
            <person name="Morin E."/>
            <person name="Murat C."/>
            <person name="Riley R."/>
            <person name="Ohm R."/>
            <person name="Sun H."/>
            <person name="Tunlid A."/>
            <person name="Henrissat B."/>
            <person name="Grigoriev I.V."/>
            <person name="Hibbett D.S."/>
            <person name="Martin F."/>
        </authorList>
    </citation>
    <scope>NUCLEOTIDE SEQUENCE [LARGE SCALE GENOMIC DNA]</scope>
    <source>
        <strain evidence="3">Ve08.2h10</strain>
    </source>
</reference>
<feature type="region of interest" description="Disordered" evidence="1">
    <location>
        <begin position="462"/>
        <end position="482"/>
    </location>
</feature>
<dbReference type="InParanoid" id="A0A0D0DCT9"/>
<protein>
    <recommendedName>
        <fullName evidence="4">PH domain-containing protein</fullName>
    </recommendedName>
</protein>
<feature type="compositionally biased region" description="Low complexity" evidence="1">
    <location>
        <begin position="341"/>
        <end position="374"/>
    </location>
</feature>
<feature type="compositionally biased region" description="Pro residues" evidence="1">
    <location>
        <begin position="709"/>
        <end position="724"/>
    </location>
</feature>
<dbReference type="STRING" id="930991.A0A0D0DCT9"/>
<dbReference type="AlphaFoldDB" id="A0A0D0DCT9"/>
<accession>A0A0D0DCT9</accession>
<feature type="compositionally biased region" description="Pro residues" evidence="1">
    <location>
        <begin position="923"/>
        <end position="933"/>
    </location>
</feature>
<dbReference type="Proteomes" id="UP000054538">
    <property type="component" value="Unassembled WGS sequence"/>
</dbReference>
<feature type="region of interest" description="Disordered" evidence="1">
    <location>
        <begin position="507"/>
        <end position="881"/>
    </location>
</feature>
<evidence type="ECO:0008006" key="4">
    <source>
        <dbReference type="Google" id="ProtNLM"/>
    </source>
</evidence>
<dbReference type="OrthoDB" id="3256387at2759"/>
<reference evidence="2 3" key="1">
    <citation type="submission" date="2014-04" db="EMBL/GenBank/DDBJ databases">
        <authorList>
            <consortium name="DOE Joint Genome Institute"/>
            <person name="Kuo A."/>
            <person name="Kohler A."/>
            <person name="Jargeat P."/>
            <person name="Nagy L.G."/>
            <person name="Floudas D."/>
            <person name="Copeland A."/>
            <person name="Barry K.W."/>
            <person name="Cichocki N."/>
            <person name="Veneault-Fourrey C."/>
            <person name="LaButti K."/>
            <person name="Lindquist E.A."/>
            <person name="Lipzen A."/>
            <person name="Lundell T."/>
            <person name="Morin E."/>
            <person name="Murat C."/>
            <person name="Sun H."/>
            <person name="Tunlid A."/>
            <person name="Henrissat B."/>
            <person name="Grigoriev I.V."/>
            <person name="Hibbett D.S."/>
            <person name="Martin F."/>
            <person name="Nordberg H.P."/>
            <person name="Cantor M.N."/>
            <person name="Hua S.X."/>
        </authorList>
    </citation>
    <scope>NUCLEOTIDE SEQUENCE [LARGE SCALE GENOMIC DNA]</scope>
    <source>
        <strain evidence="2 3">Ve08.2h10</strain>
    </source>
</reference>
<feature type="region of interest" description="Disordered" evidence="1">
    <location>
        <begin position="256"/>
        <end position="326"/>
    </location>
</feature>
<name>A0A0D0DCT9_9AGAM</name>
<feature type="region of interest" description="Disordered" evidence="1">
    <location>
        <begin position="339"/>
        <end position="445"/>
    </location>
</feature>
<feature type="compositionally biased region" description="Polar residues" evidence="1">
    <location>
        <begin position="668"/>
        <end position="677"/>
    </location>
</feature>
<keyword evidence="3" id="KW-1185">Reference proteome</keyword>
<feature type="compositionally biased region" description="Low complexity" evidence="1">
    <location>
        <begin position="727"/>
        <end position="747"/>
    </location>
</feature>
<feature type="compositionally biased region" description="Low complexity" evidence="1">
    <location>
        <begin position="644"/>
        <end position="658"/>
    </location>
</feature>
<feature type="compositionally biased region" description="Low complexity" evidence="1">
    <location>
        <begin position="843"/>
        <end position="864"/>
    </location>
</feature>
<feature type="compositionally biased region" description="Pro residues" evidence="1">
    <location>
        <begin position="803"/>
        <end position="812"/>
    </location>
</feature>
<sequence length="1015" mass="106074">MPDVIEITAHNNTTVTSTIGGTTAHRDYERDECERLRDVAAQSIGLDPELLHDLNRSQSHSSLDSLQGPPQPTRIPPFPASLAALGPFVTMSATLPKFTPPSSLLVYALAKQWKLRTIVLTSHSVSQKTHVHLFKGAAPDEREIERLEVTEDSAIFVSEEDVGSRGSVVKFAGKDAGASSSGSIGGENPRTMWFLQITDPAESQRWITAIKNAVLSRRSIRAGLGIPAQTSVGHEPRGDMDVMLSMRLQGIISTQLIDPPKSTATWPTSPLTPSSPSPPPSLRSLTTNVPSSSPAATIKGIFTGTRSRSPSLEGSTHPQGHTEDSFGVMGTSLLTMLRTNASSSPSPSLALPLPHAPARGSPASSVRSASAPVVITASDLKISKERDTPELSSSPPASNSTCTPSRSNTPLIPLCSPQGPLALSLQPPPRKSKHGPTPTPFASSQEQCGIYKQADGNRSVAGSFGIQSSLSSGGPSPGTSPSPCLLAVPIEVPVSTFARVGVWPPSPTGDLLRTSPNVDVRSASPGGGLYSVPSDTGASGVTNTSLAVPATDTPSRSTSITKRWSRQGTSLPKRLMPPSGPPPSVPLSPESNHRASVALNPPAPHPYAADRPPSSASSRSYSQAGLSPRSGTSLSPTFWKRTSDSSAYSASSESTSDSRALARISVPINGSVSSSLGSAVEIGGSSRPMSQSVPDPSPLAHKPSKRRSMPPPRPAPSFAPPPTPYGQGSASGPTSPSASVSSFQTSFRNSIAKRALRLSLTAPKPPPSSVLPPRPDEGGHGQGHRTSKGKTGGTSTSDLYPIPASPSRPPSTLPHTSSLSHPPPPTSPASSTRTLSIKQRLRILSAPSTPSSPILSSLATTPPTQASTLDLSDDNENDLSMPSYAHVRSPPIFGLGEHITTMQNDPSFLQLSSPAMSTIPKLPPRSPFRPSPPSSCTINGRGTPTFEPDGDFVALSPPPPRRGSKQIAVVVVQPERLESEFPDFSDSVSVYPEDDMFAALSQRGSVVSLGFITRS</sequence>
<proteinExistence type="predicted"/>
<feature type="compositionally biased region" description="Low complexity" evidence="1">
    <location>
        <begin position="606"/>
        <end position="622"/>
    </location>
</feature>
<feature type="compositionally biased region" description="Pro residues" evidence="1">
    <location>
        <begin position="763"/>
        <end position="773"/>
    </location>
</feature>
<evidence type="ECO:0000256" key="1">
    <source>
        <dbReference type="SAM" id="MobiDB-lite"/>
    </source>
</evidence>
<feature type="compositionally biased region" description="Polar residues" evidence="1">
    <location>
        <begin position="623"/>
        <end position="636"/>
    </location>
</feature>
<feature type="region of interest" description="Disordered" evidence="1">
    <location>
        <begin position="923"/>
        <end position="965"/>
    </location>
</feature>
<feature type="compositionally biased region" description="Polar residues" evidence="1">
    <location>
        <begin position="390"/>
        <end position="410"/>
    </location>
</feature>
<dbReference type="HOGENOM" id="CLU_004467_0_0_1"/>
<evidence type="ECO:0000313" key="3">
    <source>
        <dbReference type="Proteomes" id="UP000054538"/>
    </source>
</evidence>
<feature type="compositionally biased region" description="Low complexity" evidence="1">
    <location>
        <begin position="262"/>
        <end position="272"/>
    </location>
</feature>
<organism evidence="2 3">
    <name type="scientific">Paxillus rubicundulus Ve08.2h10</name>
    <dbReference type="NCBI Taxonomy" id="930991"/>
    <lineage>
        <taxon>Eukaryota</taxon>
        <taxon>Fungi</taxon>
        <taxon>Dikarya</taxon>
        <taxon>Basidiomycota</taxon>
        <taxon>Agaricomycotina</taxon>
        <taxon>Agaricomycetes</taxon>
        <taxon>Agaricomycetidae</taxon>
        <taxon>Boletales</taxon>
        <taxon>Paxilineae</taxon>
        <taxon>Paxillaceae</taxon>
        <taxon>Paxillus</taxon>
    </lineage>
</organism>
<evidence type="ECO:0000313" key="2">
    <source>
        <dbReference type="EMBL" id="KIK95052.1"/>
    </source>
</evidence>
<feature type="compositionally biased region" description="Polar residues" evidence="1">
    <location>
        <begin position="533"/>
        <end position="570"/>
    </location>
</feature>